<evidence type="ECO:0000256" key="8">
    <source>
        <dbReference type="ARBA" id="ARBA00061661"/>
    </source>
</evidence>
<proteinExistence type="inferred from homology"/>
<comment type="similarity">
    <text evidence="8">Belongs to the GYP5 family.</text>
</comment>
<evidence type="ECO:0000256" key="6">
    <source>
        <dbReference type="ARBA" id="ARBA00022927"/>
    </source>
</evidence>
<feature type="coiled-coil region" evidence="10">
    <location>
        <begin position="719"/>
        <end position="838"/>
    </location>
</feature>
<feature type="region of interest" description="Disordered" evidence="11">
    <location>
        <begin position="1"/>
        <end position="209"/>
    </location>
</feature>
<organism evidence="13 14">
    <name type="scientific">Cercophora newfieldiana</name>
    <dbReference type="NCBI Taxonomy" id="92897"/>
    <lineage>
        <taxon>Eukaryota</taxon>
        <taxon>Fungi</taxon>
        <taxon>Dikarya</taxon>
        <taxon>Ascomycota</taxon>
        <taxon>Pezizomycotina</taxon>
        <taxon>Sordariomycetes</taxon>
        <taxon>Sordariomycetidae</taxon>
        <taxon>Sordariales</taxon>
        <taxon>Lasiosphaeriaceae</taxon>
        <taxon>Cercophora</taxon>
    </lineage>
</organism>
<evidence type="ECO:0000256" key="1">
    <source>
        <dbReference type="ARBA" id="ARBA00004496"/>
    </source>
</evidence>
<evidence type="ECO:0000256" key="3">
    <source>
        <dbReference type="ARBA" id="ARBA00022468"/>
    </source>
</evidence>
<evidence type="ECO:0000313" key="14">
    <source>
        <dbReference type="Proteomes" id="UP001174936"/>
    </source>
</evidence>
<keyword evidence="7 10" id="KW-0175">Coiled coil</keyword>
<keyword evidence="3" id="KW-0343">GTPase activation</keyword>
<feature type="region of interest" description="Disordered" evidence="11">
    <location>
        <begin position="386"/>
        <end position="435"/>
    </location>
</feature>
<keyword evidence="5" id="KW-0931">ER-Golgi transport</keyword>
<dbReference type="SMART" id="SM00164">
    <property type="entry name" value="TBC"/>
    <property type="match status" value="1"/>
</dbReference>
<dbReference type="Gene3D" id="1.10.287.1490">
    <property type="match status" value="1"/>
</dbReference>
<dbReference type="PANTHER" id="PTHR47219">
    <property type="entry name" value="RAB GTPASE-ACTIVATING PROTEIN 1-LIKE"/>
    <property type="match status" value="1"/>
</dbReference>
<dbReference type="PROSITE" id="PS50086">
    <property type="entry name" value="TBC_RABGAP"/>
    <property type="match status" value="1"/>
</dbReference>
<evidence type="ECO:0000256" key="7">
    <source>
        <dbReference type="ARBA" id="ARBA00023054"/>
    </source>
</evidence>
<dbReference type="InterPro" id="IPR000195">
    <property type="entry name" value="Rab-GAP-TBC_dom"/>
</dbReference>
<dbReference type="InterPro" id="IPR035969">
    <property type="entry name" value="Rab-GAP_TBC_sf"/>
</dbReference>
<sequence length="854" mass="94360">MSATDEAVAQETKGPKQDVKPSSADTSDRENDTFEDAVDTAPARPLTERKPSLNRPKPGTPPPAADLEDDVSPTTEAPETLTPEKKKKPQRISQTSVAELDDVKLDDEQPSPPPVPGNLDKSPVEKETSKTRSFSSITSALPAMPWSPPPQIGSPTKLAPAAVAPAPPAPAPLGRKLTSPFSWLSRSASKDHTPPPLPLVSPRRNTASSVATMTSNPEMMLGKLEEEKEGNGVHGSRGNLKERFKLLRMREEAGITIAEGDETAAPIGTPVILRGSTSEDKETGLGIQPPASPLPASPNPALAPGTASGVTAGPSAMSDVPVDWDLWQAVVYEGPAAVARTSPDELNKAIATGIPNAIRGVVWQVLAQSKNEELEVVYRELVARGTDKEKNRQSNGTSISGTLSTKESNSSASSVHSEHSGPNANGAPSPTERDTESIIRAQAIAAVERKKKDKEDMAMLQKLEKVIRRDLGARTSYSKFAAAQGLQEGLFGVCKAYALFDEGVGYAQGMNFLVMPILFNMPEEEAFCLLVRLMNQYHLRDLFIQDMPGLHMHLYQFERLLEDLEPALYCHLHRRGISPHLYATQWFLTLFAYRFPLQLVLRIYDLILSEGLSAIIKFGIVLMQKNAAALLAMSDMAQLTTFLKDRLFDAYIDASPSSNSILENGFFGSSSSSIDKEVYRADQLVRDACEVKITPELLKAYAAEWEEKTRAEKEREAELDHLRTSNASYAIKVRRLEERIEAVDREQATLATELVHTKVENEELKDENESLRGQVQELRIVIEKQPAEIETAWQLERDDLMKRNANVHEENQKLEKELSELEEELVQTKMRYAEINASHETLQRRWTELKRQFD</sequence>
<keyword evidence="4" id="KW-0963">Cytoplasm</keyword>
<evidence type="ECO:0000259" key="12">
    <source>
        <dbReference type="PROSITE" id="PS50086"/>
    </source>
</evidence>
<dbReference type="Pfam" id="PF23436">
    <property type="entry name" value="RabGap-TBC_2"/>
    <property type="match status" value="1"/>
</dbReference>
<reference evidence="13" key="1">
    <citation type="submission" date="2023-06" db="EMBL/GenBank/DDBJ databases">
        <title>Genome-scale phylogeny and comparative genomics of the fungal order Sordariales.</title>
        <authorList>
            <consortium name="Lawrence Berkeley National Laboratory"/>
            <person name="Hensen N."/>
            <person name="Bonometti L."/>
            <person name="Westerberg I."/>
            <person name="Brannstrom I.O."/>
            <person name="Guillou S."/>
            <person name="Cros-Aarteil S."/>
            <person name="Calhoun S."/>
            <person name="Haridas S."/>
            <person name="Kuo A."/>
            <person name="Mondo S."/>
            <person name="Pangilinan J."/>
            <person name="Riley R."/>
            <person name="Labutti K."/>
            <person name="Andreopoulos B."/>
            <person name="Lipzen A."/>
            <person name="Chen C."/>
            <person name="Yanf M."/>
            <person name="Daum C."/>
            <person name="Ng V."/>
            <person name="Clum A."/>
            <person name="Steindorff A."/>
            <person name="Ohm R."/>
            <person name="Martin F."/>
            <person name="Silar P."/>
            <person name="Natvig D."/>
            <person name="Lalanne C."/>
            <person name="Gautier V."/>
            <person name="Ament-Velasquez S.L."/>
            <person name="Kruys A."/>
            <person name="Hutchinson M.I."/>
            <person name="Powell A.J."/>
            <person name="Barry K."/>
            <person name="Miller A.N."/>
            <person name="Grigoriev I.V."/>
            <person name="Debuchy R."/>
            <person name="Gladieux P."/>
            <person name="Thoren M.H."/>
            <person name="Johannesson H."/>
        </authorList>
    </citation>
    <scope>NUCLEOTIDE SEQUENCE</scope>
    <source>
        <strain evidence="13">SMH2532-1</strain>
    </source>
</reference>
<dbReference type="GO" id="GO:0016192">
    <property type="term" value="P:vesicle-mediated transport"/>
    <property type="evidence" value="ECO:0007669"/>
    <property type="project" value="UniProtKB-KW"/>
</dbReference>
<comment type="subcellular location">
    <subcellularLocation>
        <location evidence="1">Cytoplasm</location>
    </subcellularLocation>
</comment>
<dbReference type="InterPro" id="IPR050302">
    <property type="entry name" value="Rab_GAP_TBC_domain"/>
</dbReference>
<dbReference type="PANTHER" id="PTHR47219:SF9">
    <property type="entry name" value="GTPASE ACTIVATING PROTEIN AND CENTROSOME-ASSOCIATED, ISOFORM B"/>
    <property type="match status" value="1"/>
</dbReference>
<feature type="compositionally biased region" description="Polar residues" evidence="11">
    <location>
        <begin position="393"/>
        <end position="406"/>
    </location>
</feature>
<evidence type="ECO:0000256" key="5">
    <source>
        <dbReference type="ARBA" id="ARBA00022892"/>
    </source>
</evidence>
<dbReference type="EMBL" id="JAULSV010000002">
    <property type="protein sequence ID" value="KAK0651418.1"/>
    <property type="molecule type" value="Genomic_DNA"/>
</dbReference>
<name>A0AA39YF00_9PEZI</name>
<feature type="region of interest" description="Disordered" evidence="11">
    <location>
        <begin position="276"/>
        <end position="314"/>
    </location>
</feature>
<dbReference type="AlphaFoldDB" id="A0AA39YF00"/>
<dbReference type="Gene3D" id="1.10.8.270">
    <property type="entry name" value="putative rabgap domain of human tbc1 domain family member 14 like domains"/>
    <property type="match status" value="1"/>
</dbReference>
<evidence type="ECO:0000256" key="11">
    <source>
        <dbReference type="SAM" id="MobiDB-lite"/>
    </source>
</evidence>
<keyword evidence="6" id="KW-0653">Protein transport</keyword>
<feature type="domain" description="Rab-GAP TBC" evidence="12">
    <location>
        <begin position="353"/>
        <end position="611"/>
    </location>
</feature>
<evidence type="ECO:0000256" key="10">
    <source>
        <dbReference type="SAM" id="Coils"/>
    </source>
</evidence>
<dbReference type="GO" id="GO:0005096">
    <property type="term" value="F:GTPase activator activity"/>
    <property type="evidence" value="ECO:0007669"/>
    <property type="project" value="UniProtKB-KW"/>
</dbReference>
<dbReference type="Gene3D" id="1.10.472.80">
    <property type="entry name" value="Ypt/Rab-GAP domain of gyp1p, domain 3"/>
    <property type="match status" value="1"/>
</dbReference>
<evidence type="ECO:0000256" key="4">
    <source>
        <dbReference type="ARBA" id="ARBA00022490"/>
    </source>
</evidence>
<keyword evidence="2" id="KW-0813">Transport</keyword>
<dbReference type="GO" id="GO:0015031">
    <property type="term" value="P:protein transport"/>
    <property type="evidence" value="ECO:0007669"/>
    <property type="project" value="UniProtKB-KW"/>
</dbReference>
<dbReference type="FunFam" id="1.10.472.80:FF:000044">
    <property type="entry name" value="GTPase-activating protein GYP5"/>
    <property type="match status" value="1"/>
</dbReference>
<protein>
    <recommendedName>
        <fullName evidence="9">GTPase-activating protein GYP5</fullName>
    </recommendedName>
</protein>
<evidence type="ECO:0000256" key="2">
    <source>
        <dbReference type="ARBA" id="ARBA00022448"/>
    </source>
</evidence>
<dbReference type="GO" id="GO:0005737">
    <property type="term" value="C:cytoplasm"/>
    <property type="evidence" value="ECO:0007669"/>
    <property type="project" value="UniProtKB-SubCell"/>
</dbReference>
<evidence type="ECO:0000256" key="9">
    <source>
        <dbReference type="ARBA" id="ARBA00072088"/>
    </source>
</evidence>
<comment type="caution">
    <text evidence="13">The sequence shown here is derived from an EMBL/GenBank/DDBJ whole genome shotgun (WGS) entry which is preliminary data.</text>
</comment>
<dbReference type="SUPFAM" id="SSF47923">
    <property type="entry name" value="Ypt/Rab-GAP domain of gyp1p"/>
    <property type="match status" value="2"/>
</dbReference>
<dbReference type="Gene3D" id="1.10.10.750">
    <property type="entry name" value="Ypt/Rab-GAP domain of gyp1p, domain 1"/>
    <property type="match status" value="1"/>
</dbReference>
<gene>
    <name evidence="13" type="ORF">B0T16DRAFT_323558</name>
</gene>
<evidence type="ECO:0000313" key="13">
    <source>
        <dbReference type="EMBL" id="KAK0651418.1"/>
    </source>
</evidence>
<dbReference type="Proteomes" id="UP001174936">
    <property type="component" value="Unassembled WGS sequence"/>
</dbReference>
<accession>A0AA39YF00</accession>
<keyword evidence="14" id="KW-1185">Reference proteome</keyword>